<reference evidence="1 2" key="1">
    <citation type="submission" date="2018-04" db="EMBL/GenBank/DDBJ databases">
        <authorList>
            <person name="Zhang X."/>
            <person name="Yuan J."/>
            <person name="Li F."/>
            <person name="Xiang J."/>
        </authorList>
    </citation>
    <scope>NUCLEOTIDE SEQUENCE [LARGE SCALE GENOMIC DNA]</scope>
    <source>
        <tissue evidence="1">Muscle</tissue>
    </source>
</reference>
<accession>A0A423U5D5</accession>
<dbReference type="Proteomes" id="UP000283509">
    <property type="component" value="Unassembled WGS sequence"/>
</dbReference>
<reference evidence="1 2" key="2">
    <citation type="submission" date="2019-01" db="EMBL/GenBank/DDBJ databases">
        <title>The decoding of complex shrimp genome reveals the adaptation for benthos swimmer, frequently molting mechanism and breeding impact on genome.</title>
        <authorList>
            <person name="Sun Y."/>
            <person name="Gao Y."/>
            <person name="Yu Y."/>
        </authorList>
    </citation>
    <scope>NUCLEOTIDE SEQUENCE [LARGE SCALE GENOMIC DNA]</scope>
    <source>
        <tissue evidence="1">Muscle</tissue>
    </source>
</reference>
<proteinExistence type="predicted"/>
<organism evidence="1 2">
    <name type="scientific">Penaeus vannamei</name>
    <name type="common">Whiteleg shrimp</name>
    <name type="synonym">Litopenaeus vannamei</name>
    <dbReference type="NCBI Taxonomy" id="6689"/>
    <lineage>
        <taxon>Eukaryota</taxon>
        <taxon>Metazoa</taxon>
        <taxon>Ecdysozoa</taxon>
        <taxon>Arthropoda</taxon>
        <taxon>Crustacea</taxon>
        <taxon>Multicrustacea</taxon>
        <taxon>Malacostraca</taxon>
        <taxon>Eumalacostraca</taxon>
        <taxon>Eucarida</taxon>
        <taxon>Decapoda</taxon>
        <taxon>Dendrobranchiata</taxon>
        <taxon>Penaeoidea</taxon>
        <taxon>Penaeidae</taxon>
        <taxon>Penaeus</taxon>
    </lineage>
</organism>
<protein>
    <submittedName>
        <fullName evidence="1">Uncharacterized protein</fullName>
    </submittedName>
</protein>
<gene>
    <name evidence="1" type="ORF">C7M84_022897</name>
</gene>
<dbReference type="AlphaFoldDB" id="A0A423U5D5"/>
<dbReference type="EMBL" id="QCYY01000622">
    <property type="protein sequence ID" value="ROT83924.1"/>
    <property type="molecule type" value="Genomic_DNA"/>
</dbReference>
<comment type="caution">
    <text evidence="1">The sequence shown here is derived from an EMBL/GenBank/DDBJ whole genome shotgun (WGS) entry which is preliminary data.</text>
</comment>
<evidence type="ECO:0000313" key="1">
    <source>
        <dbReference type="EMBL" id="ROT83924.1"/>
    </source>
</evidence>
<evidence type="ECO:0000313" key="2">
    <source>
        <dbReference type="Proteomes" id="UP000283509"/>
    </source>
</evidence>
<keyword evidence="2" id="KW-1185">Reference proteome</keyword>
<sequence length="496" mass="54878">MKTIILLTLACTYEICPLTNEFLITEPDRGQNSVLHLAQSGRRKFKGKWIHERPTTNSVTSFVSFVPLPPPPLHFPCCSYWFSPSRSLLPFVFPLILGSPFSPFFLPPPTSATLPSLHSPSFLSYSSIYPHPQLEPLNLFLPLFLSPSDPHLSSCPSPSSDPLPTHPYPYSQPFFSPLPPLRPPSPFPFLNLTSILNLSPFLPSLGSPQHPFFPLVLQGLCSPRFPSLSASAHPNPLYSTPLPLPLPPSPQLTPLPSLPALSSPHFPSLPRPRLTPTPLFPPRFPLFASAHTHPRSLWLFPFNYLPVQYLPLCTSVYVARRLPLVAQLSSLFPSTVLSCTTCTICALHRLLPSPPPPPHQPGVRGGGAGREPSQPLIHKLLRPRRFCDALTFLFSPSLPPPPSCIFLWTSPALTVTPLLRYAFSHSSSPISSSFPLLALTRYPLFREGVTWPLCAACVPCLRLLAFAFSPRLSSRCYLSVPKLRTPLCPLLRRRDG</sequence>
<name>A0A423U5D5_PENVA</name>